<sequence>MAEERLSVDSLEKGTRTHPRGSYIGGELTALRAATPNEPLVFHLSTKGRQGRFTIIVQCAKFPAILNGTSALEEAHTFLEKRFRQYIRIHADRGDLEVIELVRIRGGPKRIDIRYGFGGTISAQDGVSVELKDESAASWFPSQNSSEAESKQSSAEQLATTALPAAQNSPLAAFPVSPPTNEPSRSLVKHQAKRSGADSEHASRSESSVLKMKSESTEQKRKRRKVESAPSGDGAVDGSVQSVGSDVVPNSRKHQEAEGASAVSLRHKSGKVGPGQEHANDTNESVRVGNPTDLANHSTTALADHATGTAIDSTEGIQVSELLAKPELMLSLNVYQREALRHAAEQKWLSRNPAFKPQNLNILEPPHAVPTTVADKAQTVPPAVPVADQPRKPEAHVAEIEDERQTKKMLKATKQALVESGGLVVPVFWDSVDVTIKCPAHADWRFCLMLPSSDSKQIFVEGADRRSLRDPSLTLAEKEKMGRLQQWYNASFDATDDSERSAVSNGKQNFEKTWMTVGDRDFCDLTVENEKFVYDHEHAPGIPEVGYLTLLTLWDGVACSADRDVINVGDIVHFRNVAIKQSAATRYGVEGNVREFRDAVGQKFRRFQVLDAQKDTKARTLIEFPVLLGANQLDLLDSESAEIGTTHSQQPSSRNADIMRNPVTENVFRTKAWVIQIATRKTDPTGKESRSLLDLVVRRCKICDRHFEDKLCVFCKKLSSADLEYQYLFEVHLQDGKEPTDPRLPVMISSEYMANVLPGLPEVTMTGKDEEQELLSACRRVEAMLQGVVINEKKQCPIIDWSIARWGTLEGSRRREGLFACGMAVPSAMV</sequence>
<dbReference type="Proteomes" id="UP001230649">
    <property type="component" value="Unassembled WGS sequence"/>
</dbReference>
<comment type="caution">
    <text evidence="1">The sequence shown here is derived from an EMBL/GenBank/DDBJ whole genome shotgun (WGS) entry which is preliminary data.</text>
</comment>
<gene>
    <name evidence="1" type="ORF">QFC20_001471</name>
</gene>
<organism evidence="1 2">
    <name type="scientific">Naganishia adeliensis</name>
    <dbReference type="NCBI Taxonomy" id="92952"/>
    <lineage>
        <taxon>Eukaryota</taxon>
        <taxon>Fungi</taxon>
        <taxon>Dikarya</taxon>
        <taxon>Basidiomycota</taxon>
        <taxon>Agaricomycotina</taxon>
        <taxon>Tremellomycetes</taxon>
        <taxon>Filobasidiales</taxon>
        <taxon>Filobasidiaceae</taxon>
        <taxon>Naganishia</taxon>
    </lineage>
</organism>
<accession>A0ACC2WU81</accession>
<proteinExistence type="predicted"/>
<reference evidence="1" key="1">
    <citation type="submission" date="2023-04" db="EMBL/GenBank/DDBJ databases">
        <title>Draft Genome sequencing of Naganishia species isolated from polar environments using Oxford Nanopore Technology.</title>
        <authorList>
            <person name="Leo P."/>
            <person name="Venkateswaran K."/>
        </authorList>
    </citation>
    <scope>NUCLEOTIDE SEQUENCE</scope>
    <source>
        <strain evidence="1">MNA-CCFEE 5262</strain>
    </source>
</reference>
<keyword evidence="2" id="KW-1185">Reference proteome</keyword>
<name>A0ACC2WU81_9TREE</name>
<evidence type="ECO:0000313" key="1">
    <source>
        <dbReference type="EMBL" id="KAJ9114597.1"/>
    </source>
</evidence>
<evidence type="ECO:0000313" key="2">
    <source>
        <dbReference type="Proteomes" id="UP001230649"/>
    </source>
</evidence>
<dbReference type="EMBL" id="JASBWS010000008">
    <property type="protein sequence ID" value="KAJ9114597.1"/>
    <property type="molecule type" value="Genomic_DNA"/>
</dbReference>
<protein>
    <submittedName>
        <fullName evidence="1">Uncharacterized protein</fullName>
    </submittedName>
</protein>